<dbReference type="Proteomes" id="UP001160148">
    <property type="component" value="Unassembled WGS sequence"/>
</dbReference>
<sequence length="89" mass="10091">MQVLTCKPTIDPGMQLVPRKSKNVVKHYGRVFLWNALTEALRVAAVAELRVRCHFTTTDRHNDRPDSCSGACPGDEDIATTVNRNRQRR</sequence>
<accession>A0AAV0VEP9</accession>
<dbReference type="EMBL" id="CARXXK010000001">
    <property type="protein sequence ID" value="CAI6342711.1"/>
    <property type="molecule type" value="Genomic_DNA"/>
</dbReference>
<feature type="compositionally biased region" description="Polar residues" evidence="1">
    <location>
        <begin position="80"/>
        <end position="89"/>
    </location>
</feature>
<gene>
    <name evidence="2" type="ORF">MEUPH1_LOCUS73</name>
</gene>
<evidence type="ECO:0000313" key="3">
    <source>
        <dbReference type="Proteomes" id="UP001160148"/>
    </source>
</evidence>
<organism evidence="2 3">
    <name type="scientific">Macrosiphum euphorbiae</name>
    <name type="common">potato aphid</name>
    <dbReference type="NCBI Taxonomy" id="13131"/>
    <lineage>
        <taxon>Eukaryota</taxon>
        <taxon>Metazoa</taxon>
        <taxon>Ecdysozoa</taxon>
        <taxon>Arthropoda</taxon>
        <taxon>Hexapoda</taxon>
        <taxon>Insecta</taxon>
        <taxon>Pterygota</taxon>
        <taxon>Neoptera</taxon>
        <taxon>Paraneoptera</taxon>
        <taxon>Hemiptera</taxon>
        <taxon>Sternorrhyncha</taxon>
        <taxon>Aphidomorpha</taxon>
        <taxon>Aphidoidea</taxon>
        <taxon>Aphididae</taxon>
        <taxon>Macrosiphini</taxon>
        <taxon>Macrosiphum</taxon>
    </lineage>
</organism>
<evidence type="ECO:0000313" key="2">
    <source>
        <dbReference type="EMBL" id="CAI6342711.1"/>
    </source>
</evidence>
<feature type="region of interest" description="Disordered" evidence="1">
    <location>
        <begin position="59"/>
        <end position="89"/>
    </location>
</feature>
<proteinExistence type="predicted"/>
<evidence type="ECO:0000256" key="1">
    <source>
        <dbReference type="SAM" id="MobiDB-lite"/>
    </source>
</evidence>
<name>A0AAV0VEP9_9HEMI</name>
<dbReference type="AlphaFoldDB" id="A0AAV0VEP9"/>
<reference evidence="2 3" key="1">
    <citation type="submission" date="2023-01" db="EMBL/GenBank/DDBJ databases">
        <authorList>
            <person name="Whitehead M."/>
        </authorList>
    </citation>
    <scope>NUCLEOTIDE SEQUENCE [LARGE SCALE GENOMIC DNA]</scope>
</reference>
<comment type="caution">
    <text evidence="2">The sequence shown here is derived from an EMBL/GenBank/DDBJ whole genome shotgun (WGS) entry which is preliminary data.</text>
</comment>
<keyword evidence="3" id="KW-1185">Reference proteome</keyword>
<protein>
    <submittedName>
        <fullName evidence="2">Uncharacterized protein</fullName>
    </submittedName>
</protein>